<dbReference type="EMBL" id="QXIX01000051">
    <property type="protein sequence ID" value="RIE12738.1"/>
    <property type="molecule type" value="Genomic_DNA"/>
</dbReference>
<reference evidence="6 7" key="1">
    <citation type="submission" date="2018-09" db="EMBL/GenBank/DDBJ databases">
        <title>Discovery and Ecogenomic Context for Candidatus Cryosericales, a Global Caldiserica Order Active in Thawing Permafrost.</title>
        <authorList>
            <person name="Martinez M.A."/>
            <person name="Woodcroft B.J."/>
            <person name="Ignacio Espinoza J.C."/>
            <person name="Zayed A."/>
            <person name="Singleton C.M."/>
            <person name="Boyd J."/>
            <person name="Li Y.-F."/>
            <person name="Purvine S."/>
            <person name="Maughan H."/>
            <person name="Hodgkins S.B."/>
            <person name="Anderson D."/>
            <person name="Sederholm M."/>
            <person name="Temperton B."/>
            <person name="Saleska S.R."/>
            <person name="Tyson G.W."/>
            <person name="Rich V.I."/>
        </authorList>
    </citation>
    <scope>NUCLEOTIDE SEQUENCE [LARGE SCALE GENOMIC DNA]</scope>
    <source>
        <strain evidence="5 6">SMC2</strain>
        <strain evidence="4 7">SMC3</strain>
    </source>
</reference>
<keyword evidence="1" id="KW-0602">Photosynthesis</keyword>
<dbReference type="CDD" id="cd15482">
    <property type="entry name" value="Sialidase_non-viral"/>
    <property type="match status" value="1"/>
</dbReference>
<evidence type="ECO:0000313" key="7">
    <source>
        <dbReference type="Proteomes" id="UP000266042"/>
    </source>
</evidence>
<dbReference type="AlphaFoldDB" id="A0A398DBR1"/>
<organism evidence="4 7">
    <name type="scientific">Candidatus Cryosericum hinesii</name>
    <dbReference type="NCBI Taxonomy" id="2290915"/>
    <lineage>
        <taxon>Bacteria</taxon>
        <taxon>Pseudomonadati</taxon>
        <taxon>Caldisericota/Cryosericota group</taxon>
        <taxon>Candidatus Cryosericota</taxon>
        <taxon>Candidatus Cryosericia</taxon>
        <taxon>Candidatus Cryosericales</taxon>
        <taxon>Candidatus Cryosericaceae</taxon>
        <taxon>Candidatus Cryosericum</taxon>
    </lineage>
</organism>
<dbReference type="InterPro" id="IPR028203">
    <property type="entry name" value="PSII_CF48-like_dom"/>
</dbReference>
<protein>
    <recommendedName>
        <fullName evidence="3">Photosynthesis system II assembly factor Ycf48/Hcf136-like domain-containing protein</fullName>
    </recommendedName>
</protein>
<dbReference type="RefSeq" id="WP_119087863.1">
    <property type="nucleotide sequence ID" value="NZ_QXIV01000040.1"/>
</dbReference>
<dbReference type="Pfam" id="PF14870">
    <property type="entry name" value="PSII_BNR"/>
    <property type="match status" value="1"/>
</dbReference>
<keyword evidence="2" id="KW-0604">Photosystem II</keyword>
<dbReference type="GO" id="GO:0009523">
    <property type="term" value="C:photosystem II"/>
    <property type="evidence" value="ECO:0007669"/>
    <property type="project" value="UniProtKB-KW"/>
</dbReference>
<dbReference type="SUPFAM" id="SSF110296">
    <property type="entry name" value="Oligoxyloglucan reducing end-specific cellobiohydrolase"/>
    <property type="match status" value="1"/>
</dbReference>
<evidence type="ECO:0000313" key="5">
    <source>
        <dbReference type="EMBL" id="RIE12738.1"/>
    </source>
</evidence>
<sequence length="353" mass="37654">MLNRRTRTAVVVFAVAVLAVAIVIVAAVAKPKRAALMTQPQSFSQITLIDKNTGWALSTNGQILRTANGGATWADVSISQTPLPVQVPATIGTCFFDGQTAFVATNAGTDNQPQIVVYHTSDKGSTWDSTNIVTKLDWEKGDIGGVKISFADASNGYLMITGTPGAGQMAKSLYRTTDGGKTFSFVRDITGITDAAGTMNGIAGYPTGMTFSTPETGFVTCSYSAYTFVLMFKTTDGGTTWKLWSLPVPATYKNLSPANNYYADAYPPVFFGEQKKTGVVMLDFVEDGKHMMQSYRTTDGGGTWTLGPASNNPDVRTYSFIDATTGWGLDENGKIFTTTDGGATWVPVNTSNP</sequence>
<dbReference type="Proteomes" id="UP000265724">
    <property type="component" value="Unassembled WGS sequence"/>
</dbReference>
<evidence type="ECO:0000259" key="3">
    <source>
        <dbReference type="Pfam" id="PF14870"/>
    </source>
</evidence>
<dbReference type="PANTHER" id="PTHR47199">
    <property type="entry name" value="PHOTOSYSTEM II STABILITY/ASSEMBLY FACTOR HCF136, CHLOROPLASTIC"/>
    <property type="match status" value="1"/>
</dbReference>
<dbReference type="Gene3D" id="2.130.10.10">
    <property type="entry name" value="YVTN repeat-like/Quinoprotein amine dehydrogenase"/>
    <property type="match status" value="2"/>
</dbReference>
<dbReference type="Proteomes" id="UP000266042">
    <property type="component" value="Unassembled WGS sequence"/>
</dbReference>
<proteinExistence type="predicted"/>
<keyword evidence="6" id="KW-1185">Reference proteome</keyword>
<evidence type="ECO:0000313" key="6">
    <source>
        <dbReference type="Proteomes" id="UP000265724"/>
    </source>
</evidence>
<evidence type="ECO:0000313" key="4">
    <source>
        <dbReference type="EMBL" id="RIE12080.1"/>
    </source>
</evidence>
<name>A0A398DBR1_9BACT</name>
<feature type="domain" description="Photosynthesis system II assembly factor Ycf48/Hcf136-like" evidence="3">
    <location>
        <begin position="41"/>
        <end position="184"/>
    </location>
</feature>
<accession>A0A398DBR1</accession>
<evidence type="ECO:0000256" key="1">
    <source>
        <dbReference type="ARBA" id="ARBA00022531"/>
    </source>
</evidence>
<dbReference type="InterPro" id="IPR015943">
    <property type="entry name" value="WD40/YVTN_repeat-like_dom_sf"/>
</dbReference>
<dbReference type="GO" id="GO:0015979">
    <property type="term" value="P:photosynthesis"/>
    <property type="evidence" value="ECO:0007669"/>
    <property type="project" value="UniProtKB-KW"/>
</dbReference>
<evidence type="ECO:0000256" key="2">
    <source>
        <dbReference type="ARBA" id="ARBA00023276"/>
    </source>
</evidence>
<dbReference type="PANTHER" id="PTHR47199:SF2">
    <property type="entry name" value="PHOTOSYSTEM II STABILITY_ASSEMBLY FACTOR HCF136, CHLOROPLASTIC"/>
    <property type="match status" value="1"/>
</dbReference>
<comment type="caution">
    <text evidence="4">The sequence shown here is derived from an EMBL/GenBank/DDBJ whole genome shotgun (WGS) entry which is preliminary data.</text>
</comment>
<dbReference type="EMBL" id="QXIW01000031">
    <property type="protein sequence ID" value="RIE12080.1"/>
    <property type="molecule type" value="Genomic_DNA"/>
</dbReference>
<gene>
    <name evidence="5" type="ORF">SMC2_06495</name>
    <name evidence="4" type="ORF">SMC3_06705</name>
</gene>